<feature type="compositionally biased region" description="Low complexity" evidence="9">
    <location>
        <begin position="1"/>
        <end position="29"/>
    </location>
</feature>
<sequence>AAPAAGAGSAAAPPGPSGSPSGPGEPRSGSCRKNGNWGEIPGIGGKSQDLGAMLRPRCGVPDKFGAQVKAQVRRRRFALQGLRWEQPEITYR</sequence>
<keyword evidence="2" id="KW-0645">Protease</keyword>
<dbReference type="AlphaFoldDB" id="A0A8C0ZAV1"/>
<evidence type="ECO:0000256" key="1">
    <source>
        <dbReference type="ARBA" id="ARBA00001947"/>
    </source>
</evidence>
<proteinExistence type="predicted"/>
<evidence type="ECO:0000256" key="8">
    <source>
        <dbReference type="ARBA" id="ARBA00023145"/>
    </source>
</evidence>
<dbReference type="GO" id="GO:0006508">
    <property type="term" value="P:proteolysis"/>
    <property type="evidence" value="ECO:0007669"/>
    <property type="project" value="UniProtKB-KW"/>
</dbReference>
<keyword evidence="6" id="KW-0862">Zinc</keyword>
<organism evidence="10 11">
    <name type="scientific">Cyanistes caeruleus</name>
    <name type="common">Eurasian blue tit</name>
    <name type="synonym">Parus caeruleus</name>
    <dbReference type="NCBI Taxonomy" id="156563"/>
    <lineage>
        <taxon>Eukaryota</taxon>
        <taxon>Metazoa</taxon>
        <taxon>Chordata</taxon>
        <taxon>Craniata</taxon>
        <taxon>Vertebrata</taxon>
        <taxon>Euteleostomi</taxon>
        <taxon>Archelosauria</taxon>
        <taxon>Archosauria</taxon>
        <taxon>Dinosauria</taxon>
        <taxon>Saurischia</taxon>
        <taxon>Theropoda</taxon>
        <taxon>Coelurosauria</taxon>
        <taxon>Aves</taxon>
        <taxon>Neognathae</taxon>
        <taxon>Neoaves</taxon>
        <taxon>Telluraves</taxon>
        <taxon>Australaves</taxon>
        <taxon>Passeriformes</taxon>
        <taxon>Paridae</taxon>
        <taxon>Cyanistes</taxon>
    </lineage>
</organism>
<evidence type="ECO:0000256" key="4">
    <source>
        <dbReference type="ARBA" id="ARBA00022729"/>
    </source>
</evidence>
<evidence type="ECO:0000256" key="9">
    <source>
        <dbReference type="SAM" id="MobiDB-lite"/>
    </source>
</evidence>
<dbReference type="Proteomes" id="UP000694410">
    <property type="component" value="Unplaced"/>
</dbReference>
<protein>
    <submittedName>
        <fullName evidence="10">Uncharacterized protein</fullName>
    </submittedName>
</protein>
<evidence type="ECO:0000256" key="3">
    <source>
        <dbReference type="ARBA" id="ARBA00022723"/>
    </source>
</evidence>
<evidence type="ECO:0000256" key="2">
    <source>
        <dbReference type="ARBA" id="ARBA00022670"/>
    </source>
</evidence>
<evidence type="ECO:0000256" key="6">
    <source>
        <dbReference type="ARBA" id="ARBA00022833"/>
    </source>
</evidence>
<keyword evidence="4" id="KW-0732">Signal</keyword>
<dbReference type="GO" id="GO:0008270">
    <property type="term" value="F:zinc ion binding"/>
    <property type="evidence" value="ECO:0007669"/>
    <property type="project" value="InterPro"/>
</dbReference>
<reference evidence="10" key="1">
    <citation type="submission" date="2025-08" db="UniProtKB">
        <authorList>
            <consortium name="Ensembl"/>
        </authorList>
    </citation>
    <scope>IDENTIFICATION</scope>
</reference>
<dbReference type="GO" id="GO:0004222">
    <property type="term" value="F:metalloendopeptidase activity"/>
    <property type="evidence" value="ECO:0007669"/>
    <property type="project" value="InterPro"/>
</dbReference>
<comment type="cofactor">
    <cofactor evidence="1">
        <name>Zn(2+)</name>
        <dbReference type="ChEBI" id="CHEBI:29105"/>
    </cofactor>
</comment>
<reference evidence="10" key="2">
    <citation type="submission" date="2025-09" db="UniProtKB">
        <authorList>
            <consortium name="Ensembl"/>
        </authorList>
    </citation>
    <scope>IDENTIFICATION</scope>
</reference>
<evidence type="ECO:0000256" key="7">
    <source>
        <dbReference type="ARBA" id="ARBA00023049"/>
    </source>
</evidence>
<keyword evidence="3" id="KW-0479">Metal-binding</keyword>
<keyword evidence="7" id="KW-0482">Metalloprotease</keyword>
<dbReference type="InterPro" id="IPR021158">
    <property type="entry name" value="Pept_M10A_Zn_BS"/>
</dbReference>
<evidence type="ECO:0000256" key="5">
    <source>
        <dbReference type="ARBA" id="ARBA00022801"/>
    </source>
</evidence>
<keyword evidence="8" id="KW-0865">Zymogen</keyword>
<evidence type="ECO:0000313" key="11">
    <source>
        <dbReference type="Proteomes" id="UP000694410"/>
    </source>
</evidence>
<evidence type="ECO:0000313" key="10">
    <source>
        <dbReference type="Ensembl" id="ENSCCEP00000006809.1"/>
    </source>
</evidence>
<dbReference type="Ensembl" id="ENSCCET00000011029.1">
    <property type="protein sequence ID" value="ENSCCEP00000006809.1"/>
    <property type="gene ID" value="ENSCCEG00000007258.1"/>
</dbReference>
<keyword evidence="5" id="KW-0378">Hydrolase</keyword>
<accession>A0A8C0ZAV1</accession>
<dbReference type="PROSITE" id="PS00546">
    <property type="entry name" value="CYSTEINE_SWITCH"/>
    <property type="match status" value="1"/>
</dbReference>
<keyword evidence="11" id="KW-1185">Reference proteome</keyword>
<name>A0A8C0ZAV1_CYACU</name>
<feature type="region of interest" description="Disordered" evidence="9">
    <location>
        <begin position="1"/>
        <end position="54"/>
    </location>
</feature>
<dbReference type="GO" id="GO:0031012">
    <property type="term" value="C:extracellular matrix"/>
    <property type="evidence" value="ECO:0007669"/>
    <property type="project" value="InterPro"/>
</dbReference>